<organism evidence="2 3">
    <name type="scientific">Candidatus Nitrospira inopinata</name>
    <dbReference type="NCBI Taxonomy" id="1715989"/>
    <lineage>
        <taxon>Bacteria</taxon>
        <taxon>Pseudomonadati</taxon>
        <taxon>Nitrospirota</taxon>
        <taxon>Nitrospiria</taxon>
        <taxon>Nitrospirales</taxon>
        <taxon>Nitrospiraceae</taxon>
        <taxon>Nitrospira</taxon>
    </lineage>
</organism>
<evidence type="ECO:0000256" key="1">
    <source>
        <dbReference type="SAM" id="SignalP"/>
    </source>
</evidence>
<keyword evidence="1" id="KW-0732">Signal</keyword>
<sequence>MPVLSNVPACSVAGFSLFLSFLATGCSAFSIGYGEPVTHKSTKGTVYLKPIIDRSFTADHPAVIDQATLLTVIRGLMAEDVTDSSANMPVDGGKPMRVFSDEDAEFLAPLLADGLSQAKPNQLVGFTVSPPAGSGAEPAAGIIYWYHDSLHVTVSTTGGRRSKRFLGFRPRVAARIERAPAYTANWMPGTQTAVINLRRLVGDAPHGTSVHLQQLRLQ</sequence>
<proteinExistence type="predicted"/>
<protein>
    <recommendedName>
        <fullName evidence="4">Lipoprotein</fullName>
    </recommendedName>
</protein>
<dbReference type="Proteomes" id="UP000066284">
    <property type="component" value="Chromosome 1"/>
</dbReference>
<keyword evidence="3" id="KW-1185">Reference proteome</keyword>
<dbReference type="RefSeq" id="WP_062485044.1">
    <property type="nucleotide sequence ID" value="NZ_LN885086.1"/>
</dbReference>
<feature type="chain" id="PRO_5006623563" description="Lipoprotein" evidence="1">
    <location>
        <begin position="26"/>
        <end position="218"/>
    </location>
</feature>
<name>A0A0S4KRE0_9BACT</name>
<dbReference type="OrthoDB" id="9795835at2"/>
<gene>
    <name evidence="2" type="ORF">NITINOP_2032</name>
</gene>
<evidence type="ECO:0000313" key="3">
    <source>
        <dbReference type="Proteomes" id="UP000066284"/>
    </source>
</evidence>
<dbReference type="AlphaFoldDB" id="A0A0S4KRE0"/>
<accession>A0A0S4KRE0</accession>
<dbReference type="EMBL" id="LN885086">
    <property type="protein sequence ID" value="CUQ67004.1"/>
    <property type="molecule type" value="Genomic_DNA"/>
</dbReference>
<evidence type="ECO:0000313" key="2">
    <source>
        <dbReference type="EMBL" id="CUQ67004.1"/>
    </source>
</evidence>
<feature type="signal peptide" evidence="1">
    <location>
        <begin position="1"/>
        <end position="25"/>
    </location>
</feature>
<dbReference type="STRING" id="1715989.NITINOP_2032"/>
<evidence type="ECO:0008006" key="4">
    <source>
        <dbReference type="Google" id="ProtNLM"/>
    </source>
</evidence>
<dbReference type="KEGG" id="nio:NITINOP_2032"/>
<reference evidence="3" key="1">
    <citation type="submission" date="2015-09" db="EMBL/GenBank/DDBJ databases">
        <authorList>
            <person name="Daims H."/>
        </authorList>
    </citation>
    <scope>NUCLEOTIDE SEQUENCE [LARGE SCALE GENOMIC DNA]</scope>
</reference>